<dbReference type="RefSeq" id="XP_008026759.1">
    <property type="nucleotide sequence ID" value="XM_008028568.1"/>
</dbReference>
<evidence type="ECO:0000313" key="3">
    <source>
        <dbReference type="Proteomes" id="UP000016935"/>
    </source>
</evidence>
<evidence type="ECO:0000313" key="2">
    <source>
        <dbReference type="EMBL" id="EOA85611.1"/>
    </source>
</evidence>
<keyword evidence="3" id="KW-1185">Reference proteome</keyword>
<accession>R0ILD4</accession>
<name>R0ILD4_EXST2</name>
<proteinExistence type="predicted"/>
<feature type="region of interest" description="Disordered" evidence="1">
    <location>
        <begin position="81"/>
        <end position="102"/>
    </location>
</feature>
<dbReference type="GeneID" id="19404619"/>
<dbReference type="EMBL" id="KB908666">
    <property type="protein sequence ID" value="EOA85611.1"/>
    <property type="molecule type" value="Genomic_DNA"/>
</dbReference>
<reference evidence="2 3" key="1">
    <citation type="journal article" date="2012" name="PLoS Pathog.">
        <title>Diverse lifestyles and strategies of plant pathogenesis encoded in the genomes of eighteen Dothideomycetes fungi.</title>
        <authorList>
            <person name="Ohm R.A."/>
            <person name="Feau N."/>
            <person name="Henrissat B."/>
            <person name="Schoch C.L."/>
            <person name="Horwitz B.A."/>
            <person name="Barry K.W."/>
            <person name="Condon B.J."/>
            <person name="Copeland A.C."/>
            <person name="Dhillon B."/>
            <person name="Glaser F."/>
            <person name="Hesse C.N."/>
            <person name="Kosti I."/>
            <person name="LaButti K."/>
            <person name="Lindquist E.A."/>
            <person name="Lucas S."/>
            <person name="Salamov A.A."/>
            <person name="Bradshaw R.E."/>
            <person name="Ciuffetti L."/>
            <person name="Hamelin R.C."/>
            <person name="Kema G.H.J."/>
            <person name="Lawrence C."/>
            <person name="Scott J.A."/>
            <person name="Spatafora J.W."/>
            <person name="Turgeon B.G."/>
            <person name="de Wit P.J.G.M."/>
            <person name="Zhong S."/>
            <person name="Goodwin S.B."/>
            <person name="Grigoriev I.V."/>
        </authorList>
    </citation>
    <scope>NUCLEOTIDE SEQUENCE [LARGE SCALE GENOMIC DNA]</scope>
    <source>
        <strain evidence="3">28A</strain>
    </source>
</reference>
<dbReference type="AlphaFoldDB" id="R0ILD4"/>
<organism evidence="2 3">
    <name type="scientific">Exserohilum turcicum (strain 28A)</name>
    <name type="common">Northern leaf blight fungus</name>
    <name type="synonym">Setosphaeria turcica</name>
    <dbReference type="NCBI Taxonomy" id="671987"/>
    <lineage>
        <taxon>Eukaryota</taxon>
        <taxon>Fungi</taxon>
        <taxon>Dikarya</taxon>
        <taxon>Ascomycota</taxon>
        <taxon>Pezizomycotina</taxon>
        <taxon>Dothideomycetes</taxon>
        <taxon>Pleosporomycetidae</taxon>
        <taxon>Pleosporales</taxon>
        <taxon>Pleosporineae</taxon>
        <taxon>Pleosporaceae</taxon>
        <taxon>Exserohilum</taxon>
    </lineage>
</organism>
<evidence type="ECO:0000256" key="1">
    <source>
        <dbReference type="SAM" id="MobiDB-lite"/>
    </source>
</evidence>
<dbReference type="Proteomes" id="UP000016935">
    <property type="component" value="Unassembled WGS sequence"/>
</dbReference>
<reference evidence="2 3" key="2">
    <citation type="journal article" date="2013" name="PLoS Genet.">
        <title>Comparative genome structure, secondary metabolite, and effector coding capacity across Cochliobolus pathogens.</title>
        <authorList>
            <person name="Condon B.J."/>
            <person name="Leng Y."/>
            <person name="Wu D."/>
            <person name="Bushley K.E."/>
            <person name="Ohm R.A."/>
            <person name="Otillar R."/>
            <person name="Martin J."/>
            <person name="Schackwitz W."/>
            <person name="Grimwood J."/>
            <person name="MohdZainudin N."/>
            <person name="Xue C."/>
            <person name="Wang R."/>
            <person name="Manning V.A."/>
            <person name="Dhillon B."/>
            <person name="Tu Z.J."/>
            <person name="Steffenson B.J."/>
            <person name="Salamov A."/>
            <person name="Sun H."/>
            <person name="Lowry S."/>
            <person name="LaButti K."/>
            <person name="Han J."/>
            <person name="Copeland A."/>
            <person name="Lindquist E."/>
            <person name="Barry K."/>
            <person name="Schmutz J."/>
            <person name="Baker S.E."/>
            <person name="Ciuffetti L.M."/>
            <person name="Grigoriev I.V."/>
            <person name="Zhong S."/>
            <person name="Turgeon B.G."/>
        </authorList>
    </citation>
    <scope>NUCLEOTIDE SEQUENCE [LARGE SCALE GENOMIC DNA]</scope>
    <source>
        <strain evidence="3">28A</strain>
    </source>
</reference>
<gene>
    <name evidence="2" type="ORF">SETTUDRAFT_40346</name>
</gene>
<sequence length="102" mass="10998">MKEGGLETYGAREEELRDWMKLTGLGAVSAQVSTSLDDTLQMATHMCKGTCYISQANSHAQYAKGMVRAIPILTAARPAVSNAQSPDRSPALHTYCARNPQA</sequence>
<protein>
    <submittedName>
        <fullName evidence="2">Uncharacterized protein</fullName>
    </submittedName>
</protein>
<dbReference type="HOGENOM" id="CLU_2279236_0_0_1"/>